<dbReference type="InterPro" id="IPR025565">
    <property type="entry name" value="DUF4328"/>
</dbReference>
<keyword evidence="1" id="KW-0472">Membrane</keyword>
<accession>A0ABV0BE27</accession>
<keyword evidence="4" id="KW-1185">Reference proteome</keyword>
<feature type="transmembrane region" description="Helical" evidence="1">
    <location>
        <begin position="126"/>
        <end position="145"/>
    </location>
</feature>
<dbReference type="EMBL" id="JBDIZK010000011">
    <property type="protein sequence ID" value="MEN3749031.1"/>
    <property type="molecule type" value="Genomic_DNA"/>
</dbReference>
<feature type="transmembrane region" description="Helical" evidence="1">
    <location>
        <begin position="51"/>
        <end position="69"/>
    </location>
</feature>
<keyword evidence="1" id="KW-1133">Transmembrane helix</keyword>
<gene>
    <name evidence="3" type="ORF">TPR58_17790</name>
</gene>
<proteinExistence type="predicted"/>
<keyword evidence="1" id="KW-0812">Transmembrane</keyword>
<protein>
    <submittedName>
        <fullName evidence="3">DUF4328 domain-containing protein</fullName>
    </submittedName>
</protein>
<dbReference type="RefSeq" id="WP_346248071.1">
    <property type="nucleotide sequence ID" value="NZ_JBDIZK010000011.1"/>
</dbReference>
<dbReference type="Proteomes" id="UP001427805">
    <property type="component" value="Unassembled WGS sequence"/>
</dbReference>
<evidence type="ECO:0000313" key="4">
    <source>
        <dbReference type="Proteomes" id="UP001427805"/>
    </source>
</evidence>
<evidence type="ECO:0000259" key="2">
    <source>
        <dbReference type="Pfam" id="PF14219"/>
    </source>
</evidence>
<evidence type="ECO:0000256" key="1">
    <source>
        <dbReference type="SAM" id="Phobius"/>
    </source>
</evidence>
<feature type="transmembrane region" description="Helical" evidence="1">
    <location>
        <begin position="151"/>
        <end position="173"/>
    </location>
</feature>
<dbReference type="Pfam" id="PF14219">
    <property type="entry name" value="DUF4328"/>
    <property type="match status" value="1"/>
</dbReference>
<name>A0ABV0BE27_9SPHN</name>
<reference evidence="3 4" key="1">
    <citation type="submission" date="2024-05" db="EMBL/GenBank/DDBJ databases">
        <title>Sphingomonas sp. HF-S3 16S ribosomal RNA gene Genome sequencing and assembly.</title>
        <authorList>
            <person name="Lee H."/>
        </authorList>
    </citation>
    <scope>NUCLEOTIDE SEQUENCE [LARGE SCALE GENOMIC DNA]</scope>
    <source>
        <strain evidence="3 4">HF-S3</strain>
    </source>
</reference>
<comment type="caution">
    <text evidence="3">The sequence shown here is derived from an EMBL/GenBank/DDBJ whole genome shotgun (WGS) entry which is preliminary data.</text>
</comment>
<organism evidence="3 4">
    <name type="scientific">Sphingomonas rustica</name>
    <dbReference type="NCBI Taxonomy" id="3103142"/>
    <lineage>
        <taxon>Bacteria</taxon>
        <taxon>Pseudomonadati</taxon>
        <taxon>Pseudomonadota</taxon>
        <taxon>Alphaproteobacteria</taxon>
        <taxon>Sphingomonadales</taxon>
        <taxon>Sphingomonadaceae</taxon>
        <taxon>Sphingomonas</taxon>
    </lineage>
</organism>
<evidence type="ECO:0000313" key="3">
    <source>
        <dbReference type="EMBL" id="MEN3749031.1"/>
    </source>
</evidence>
<feature type="domain" description="DUF4328" evidence="2">
    <location>
        <begin position="52"/>
        <end position="177"/>
    </location>
</feature>
<sequence length="193" mass="21870">MKFRDLRVLTTLVTTLVAIHALNRPITLGWVILSPETFSEYIMRNSDAYEGAFFTLFVLTIIAFAWWIYVAGANLEALGHADLEFTAESRVWWFAVPFANLVMPYRGMRELWTVSHGDAEHPDTGLVALWWALWLANGVAGWIFVRSDEQVMTMLWVVAVLALALATVAIAILRGITKAQNRMIAEELHEVFE</sequence>